<keyword evidence="4" id="KW-1185">Reference proteome</keyword>
<dbReference type="FunCoup" id="A0A6P8HQ35">
    <property type="interactions" value="1147"/>
</dbReference>
<feature type="compositionally biased region" description="Polar residues" evidence="3">
    <location>
        <begin position="115"/>
        <end position="125"/>
    </location>
</feature>
<dbReference type="Pfam" id="PF07491">
    <property type="entry name" value="PPI_Ypi1"/>
    <property type="match status" value="1"/>
</dbReference>
<feature type="region of interest" description="Disordered" evidence="3">
    <location>
        <begin position="95"/>
        <end position="125"/>
    </location>
</feature>
<dbReference type="AlphaFoldDB" id="A0A6P8HQ35"/>
<proteinExistence type="predicted"/>
<reference evidence="5" key="1">
    <citation type="submission" date="2025-08" db="UniProtKB">
        <authorList>
            <consortium name="RefSeq"/>
        </authorList>
    </citation>
    <scope>IDENTIFICATION</scope>
    <source>
        <tissue evidence="5">Tentacle</tissue>
    </source>
</reference>
<dbReference type="Proteomes" id="UP000515163">
    <property type="component" value="Unplaced"/>
</dbReference>
<evidence type="ECO:0000313" key="5">
    <source>
        <dbReference type="RefSeq" id="XP_031554790.1"/>
    </source>
</evidence>
<dbReference type="PANTHER" id="PTHR20835:SF0">
    <property type="entry name" value="E3 UBIQUITIN-PROTEIN LIGASE PPP1R11"/>
    <property type="match status" value="1"/>
</dbReference>
<evidence type="ECO:0000256" key="2">
    <source>
        <dbReference type="ARBA" id="ARBA00031039"/>
    </source>
</evidence>
<feature type="region of interest" description="Disordered" evidence="3">
    <location>
        <begin position="1"/>
        <end position="54"/>
    </location>
</feature>
<organism evidence="4 5">
    <name type="scientific">Actinia tenebrosa</name>
    <name type="common">Australian red waratah sea anemone</name>
    <dbReference type="NCBI Taxonomy" id="6105"/>
    <lineage>
        <taxon>Eukaryota</taxon>
        <taxon>Metazoa</taxon>
        <taxon>Cnidaria</taxon>
        <taxon>Anthozoa</taxon>
        <taxon>Hexacorallia</taxon>
        <taxon>Actiniaria</taxon>
        <taxon>Actiniidae</taxon>
        <taxon>Actinia</taxon>
    </lineage>
</organism>
<dbReference type="PANTHER" id="PTHR20835">
    <property type="entry name" value="E3 UBIQUITIN-PROTEIN LIGASE PPP1R11-RELATED"/>
    <property type="match status" value="1"/>
</dbReference>
<accession>A0A6P8HQ35</accession>
<feature type="compositionally biased region" description="Basic residues" evidence="3">
    <location>
        <begin position="95"/>
        <end position="105"/>
    </location>
</feature>
<evidence type="ECO:0000256" key="3">
    <source>
        <dbReference type="SAM" id="MobiDB-lite"/>
    </source>
</evidence>
<dbReference type="InterPro" id="IPR011107">
    <property type="entry name" value="PPI_Ypi1"/>
</dbReference>
<dbReference type="GO" id="GO:0008157">
    <property type="term" value="F:protein phosphatase 1 binding"/>
    <property type="evidence" value="ECO:0007669"/>
    <property type="project" value="TreeGrafter"/>
</dbReference>
<dbReference type="InParanoid" id="A0A6P8HQ35"/>
<protein>
    <recommendedName>
        <fullName evidence="1">E3 ubiquitin-protein ligase PPP1R11</fullName>
    </recommendedName>
    <alternativeName>
        <fullName evidence="2">Protein phosphatase 1 regulatory subunit 11</fullName>
    </alternativeName>
</protein>
<evidence type="ECO:0000256" key="1">
    <source>
        <dbReference type="ARBA" id="ARBA00021994"/>
    </source>
</evidence>
<feature type="compositionally biased region" description="Basic and acidic residues" evidence="3">
    <location>
        <begin position="37"/>
        <end position="53"/>
    </location>
</feature>
<evidence type="ECO:0000313" key="4">
    <source>
        <dbReference type="Proteomes" id="UP000515163"/>
    </source>
</evidence>
<dbReference type="GO" id="GO:0005634">
    <property type="term" value="C:nucleus"/>
    <property type="evidence" value="ECO:0007669"/>
    <property type="project" value="TreeGrafter"/>
</dbReference>
<gene>
    <name evidence="5" type="primary">LOC116291721</name>
</gene>
<dbReference type="RefSeq" id="XP_031554790.1">
    <property type="nucleotide sequence ID" value="XM_031698930.1"/>
</dbReference>
<dbReference type="KEGG" id="aten:116291721"/>
<name>A0A6P8HQ35_ACTTE</name>
<dbReference type="GeneID" id="116291721"/>
<feature type="compositionally biased region" description="Low complexity" evidence="3">
    <location>
        <begin position="1"/>
        <end position="17"/>
    </location>
</feature>
<sequence>MEGTSEGSTSSVTVTEEAYSPATQQRLLLKLKKPKNDKKVQWDTKTVDNEHMDKKKSKCCCIYSKPKIFGESSSSSSDSDSDGGCPHNAYCTGHKKKCSHKHHHHHTEDHGGSQGPNDNQGQPSH</sequence>
<dbReference type="GO" id="GO:0004865">
    <property type="term" value="F:protein serine/threonine phosphatase inhibitor activity"/>
    <property type="evidence" value="ECO:0007669"/>
    <property type="project" value="InterPro"/>
</dbReference>